<evidence type="ECO:0000256" key="1">
    <source>
        <dbReference type="SAM" id="Phobius"/>
    </source>
</evidence>
<dbReference type="PANTHER" id="PTHR30336:SF4">
    <property type="entry name" value="ENVELOPE BIOGENESIS FACTOR ELYC"/>
    <property type="match status" value="1"/>
</dbReference>
<keyword evidence="1" id="KW-0812">Transmembrane</keyword>
<sequence length="272" mass="28741">MFFYASKLVWIAAQPSTLLLLLLLVGLVLLLAGRRRAGTRVVAAATLCLMVAGYGPVGALLFSPLEERFPRPALDAPVAGIIVLGGAVDPRVGAARGAVSLSESAERMTEAVTLSRRHPEAQIVFTGGSAALFPDGLTEAQAALRFFEAMGVPAERIIVEDKSRNTAENAAFTRALIAPGPGGRWLLVTSAFHMPRAIGCFRVAGFPVVPWPVDYQFAGPDDVWRIGTSLPGGLGRLDQAVREWLGLVAYRLTGRTDALFPAPDQAAGGPSL</sequence>
<evidence type="ECO:0000313" key="3">
    <source>
        <dbReference type="EMBL" id="MBB5754173.1"/>
    </source>
</evidence>
<dbReference type="Gene3D" id="3.40.50.620">
    <property type="entry name" value="HUPs"/>
    <property type="match status" value="1"/>
</dbReference>
<dbReference type="GO" id="GO:0005886">
    <property type="term" value="C:plasma membrane"/>
    <property type="evidence" value="ECO:0007669"/>
    <property type="project" value="TreeGrafter"/>
</dbReference>
<keyword evidence="1" id="KW-0472">Membrane</keyword>
<dbReference type="GO" id="GO:0000270">
    <property type="term" value="P:peptidoglycan metabolic process"/>
    <property type="evidence" value="ECO:0007669"/>
    <property type="project" value="TreeGrafter"/>
</dbReference>
<dbReference type="InterPro" id="IPR014729">
    <property type="entry name" value="Rossmann-like_a/b/a_fold"/>
</dbReference>
<name>A0A7W9FP33_9HYPH</name>
<dbReference type="CDD" id="cd06259">
    <property type="entry name" value="YdcF-like"/>
    <property type="match status" value="1"/>
</dbReference>
<feature type="transmembrane region" description="Helical" evidence="1">
    <location>
        <begin position="12"/>
        <end position="32"/>
    </location>
</feature>
<dbReference type="Proteomes" id="UP000523821">
    <property type="component" value="Unassembled WGS sequence"/>
</dbReference>
<organism evidence="3 4">
    <name type="scientific">Prosthecomicrobium pneumaticum</name>
    <dbReference type="NCBI Taxonomy" id="81895"/>
    <lineage>
        <taxon>Bacteria</taxon>
        <taxon>Pseudomonadati</taxon>
        <taxon>Pseudomonadota</taxon>
        <taxon>Alphaproteobacteria</taxon>
        <taxon>Hyphomicrobiales</taxon>
        <taxon>Kaistiaceae</taxon>
        <taxon>Prosthecomicrobium</taxon>
    </lineage>
</organism>
<dbReference type="PANTHER" id="PTHR30336">
    <property type="entry name" value="INNER MEMBRANE PROTEIN, PROBABLE PERMEASE"/>
    <property type="match status" value="1"/>
</dbReference>
<keyword evidence="4" id="KW-1185">Reference proteome</keyword>
<dbReference type="InterPro" id="IPR003848">
    <property type="entry name" value="DUF218"/>
</dbReference>
<gene>
    <name evidence="3" type="ORF">GGQ63_003254</name>
</gene>
<protein>
    <submittedName>
        <fullName evidence="3">Uncharacterized SAM-binding protein YcdF (DUF218 family)</fullName>
    </submittedName>
</protein>
<dbReference type="GO" id="GO:0043164">
    <property type="term" value="P:Gram-negative-bacterium-type cell wall biogenesis"/>
    <property type="evidence" value="ECO:0007669"/>
    <property type="project" value="TreeGrafter"/>
</dbReference>
<feature type="domain" description="DUF218" evidence="2">
    <location>
        <begin position="80"/>
        <end position="246"/>
    </location>
</feature>
<dbReference type="InterPro" id="IPR051599">
    <property type="entry name" value="Cell_Envelope_Assoc"/>
</dbReference>
<dbReference type="RefSeq" id="WP_183857634.1">
    <property type="nucleotide sequence ID" value="NZ_JACHOO010000007.1"/>
</dbReference>
<reference evidence="3 4" key="1">
    <citation type="submission" date="2020-08" db="EMBL/GenBank/DDBJ databases">
        <title>Genomic Encyclopedia of Type Strains, Phase IV (KMG-IV): sequencing the most valuable type-strain genomes for metagenomic binning, comparative biology and taxonomic classification.</title>
        <authorList>
            <person name="Goeker M."/>
        </authorList>
    </citation>
    <scope>NUCLEOTIDE SEQUENCE [LARGE SCALE GENOMIC DNA]</scope>
    <source>
        <strain evidence="3 4">DSM 16268</strain>
    </source>
</reference>
<evidence type="ECO:0000313" key="4">
    <source>
        <dbReference type="Proteomes" id="UP000523821"/>
    </source>
</evidence>
<comment type="caution">
    <text evidence="3">The sequence shown here is derived from an EMBL/GenBank/DDBJ whole genome shotgun (WGS) entry which is preliminary data.</text>
</comment>
<feature type="transmembrane region" description="Helical" evidence="1">
    <location>
        <begin position="41"/>
        <end position="62"/>
    </location>
</feature>
<accession>A0A7W9FP33</accession>
<dbReference type="AlphaFoldDB" id="A0A7W9FP33"/>
<evidence type="ECO:0000259" key="2">
    <source>
        <dbReference type="Pfam" id="PF02698"/>
    </source>
</evidence>
<proteinExistence type="predicted"/>
<keyword evidence="1" id="KW-1133">Transmembrane helix</keyword>
<dbReference type="EMBL" id="JACHOO010000007">
    <property type="protein sequence ID" value="MBB5754173.1"/>
    <property type="molecule type" value="Genomic_DNA"/>
</dbReference>
<dbReference type="Pfam" id="PF02698">
    <property type="entry name" value="DUF218"/>
    <property type="match status" value="1"/>
</dbReference>